<proteinExistence type="predicted"/>
<accession>A0A166JEV8</accession>
<dbReference type="AlphaFoldDB" id="A0A166JEV8"/>
<name>A0A166JEV8_LACLC</name>
<dbReference type="Proteomes" id="UP000076519">
    <property type="component" value="Unassembled WGS sequence"/>
</dbReference>
<sequence length="43" mass="5014">MKGRPKPAIIMITYSVKLTKIRLALFLRHLFDISSNDLVHFTK</sequence>
<reference evidence="1 2" key="1">
    <citation type="submission" date="2015-08" db="EMBL/GenBank/DDBJ databases">
        <title>Draft Genome Sequences of 11 Lactococcus lactis subspecies cremoris strains.</title>
        <authorList>
            <person name="Wels M."/>
            <person name="Backus L."/>
            <person name="Boekhorst J."/>
            <person name="Dijkstra A."/>
            <person name="Beerthuizen M."/>
            <person name="Siezen R."/>
            <person name="Bachmann H."/>
            <person name="Van Hijum S."/>
        </authorList>
    </citation>
    <scope>NUCLEOTIDE SEQUENCE [LARGE SCALE GENOMIC DNA]</scope>
    <source>
        <strain evidence="1 2">KW10</strain>
    </source>
</reference>
<organism evidence="1 2">
    <name type="scientific">Lactococcus lactis subsp. cremoris</name>
    <name type="common">Streptococcus cremoris</name>
    <dbReference type="NCBI Taxonomy" id="1359"/>
    <lineage>
        <taxon>Bacteria</taxon>
        <taxon>Bacillati</taxon>
        <taxon>Bacillota</taxon>
        <taxon>Bacilli</taxon>
        <taxon>Lactobacillales</taxon>
        <taxon>Streptococcaceae</taxon>
        <taxon>Lactococcus</taxon>
    </lineage>
</organism>
<evidence type="ECO:0000313" key="2">
    <source>
        <dbReference type="Proteomes" id="UP000076519"/>
    </source>
</evidence>
<protein>
    <submittedName>
        <fullName evidence="1">Uncharacterized protein</fullName>
    </submittedName>
</protein>
<evidence type="ECO:0000313" key="1">
    <source>
        <dbReference type="EMBL" id="KZK06152.1"/>
    </source>
</evidence>
<dbReference type="PATRIC" id="fig|1359.32.peg.46"/>
<gene>
    <name evidence="1" type="ORF">AB996_1358</name>
</gene>
<dbReference type="EMBL" id="LIYF01000021">
    <property type="protein sequence ID" value="KZK06152.1"/>
    <property type="molecule type" value="Genomic_DNA"/>
</dbReference>
<comment type="caution">
    <text evidence="1">The sequence shown here is derived from an EMBL/GenBank/DDBJ whole genome shotgun (WGS) entry which is preliminary data.</text>
</comment>